<dbReference type="InterPro" id="IPR002821">
    <property type="entry name" value="Hydantoinase_A"/>
</dbReference>
<dbReference type="eggNOG" id="ENOG502SJ4Z">
    <property type="taxonomic scope" value="Eukaryota"/>
</dbReference>
<evidence type="ECO:0000259" key="3">
    <source>
        <dbReference type="Pfam" id="PF06032"/>
    </source>
</evidence>
<dbReference type="Gene3D" id="3.40.1610.10">
    <property type="entry name" value="CV3147-like domain"/>
    <property type="match status" value="1"/>
</dbReference>
<protein>
    <submittedName>
        <fullName evidence="5 6">Uncharacterized protein</fullName>
    </submittedName>
</protein>
<organism evidence="5">
    <name type="scientific">Gaeumannomyces tritici (strain R3-111a-1)</name>
    <name type="common">Wheat and barley take-all root rot fungus</name>
    <name type="synonym">Gaeumannomyces graminis var. tritici</name>
    <dbReference type="NCBI Taxonomy" id="644352"/>
    <lineage>
        <taxon>Eukaryota</taxon>
        <taxon>Fungi</taxon>
        <taxon>Dikarya</taxon>
        <taxon>Ascomycota</taxon>
        <taxon>Pezizomycotina</taxon>
        <taxon>Sordariomycetes</taxon>
        <taxon>Sordariomycetidae</taxon>
        <taxon>Magnaporthales</taxon>
        <taxon>Magnaporthaceae</taxon>
        <taxon>Gaeumannomyces</taxon>
    </lineage>
</organism>
<dbReference type="InterPro" id="IPR043129">
    <property type="entry name" value="ATPase_NBD"/>
</dbReference>
<reference evidence="5" key="2">
    <citation type="submission" date="2010-07" db="EMBL/GenBank/DDBJ databases">
        <authorList>
            <consortium name="The Broad Institute Genome Sequencing Platform"/>
            <consortium name="Broad Institute Genome Sequencing Center for Infectious Disease"/>
            <person name="Ma L.-J."/>
            <person name="Dead R."/>
            <person name="Young S."/>
            <person name="Zeng Q."/>
            <person name="Koehrsen M."/>
            <person name="Alvarado L."/>
            <person name="Berlin A."/>
            <person name="Chapman S.B."/>
            <person name="Chen Z."/>
            <person name="Freedman E."/>
            <person name="Gellesch M."/>
            <person name="Goldberg J."/>
            <person name="Griggs A."/>
            <person name="Gujja S."/>
            <person name="Heilman E.R."/>
            <person name="Heiman D."/>
            <person name="Hepburn T."/>
            <person name="Howarth C."/>
            <person name="Jen D."/>
            <person name="Larson L."/>
            <person name="Mehta T."/>
            <person name="Neiman D."/>
            <person name="Pearson M."/>
            <person name="Roberts A."/>
            <person name="Saif S."/>
            <person name="Shea T."/>
            <person name="Shenoy N."/>
            <person name="Sisk P."/>
            <person name="Stolte C."/>
            <person name="Sykes S."/>
            <person name="Walk T."/>
            <person name="White J."/>
            <person name="Yandava C."/>
            <person name="Haas B."/>
            <person name="Nusbaum C."/>
            <person name="Birren B."/>
        </authorList>
    </citation>
    <scope>NUCLEOTIDE SEQUENCE</scope>
    <source>
        <strain evidence="5">R3-111a-1</strain>
    </source>
</reference>
<dbReference type="OrthoDB" id="5404895at2759"/>
<dbReference type="InterPro" id="IPR027479">
    <property type="entry name" value="S-Me-THD_N_sf"/>
</dbReference>
<dbReference type="SUPFAM" id="SSF160991">
    <property type="entry name" value="CV3147-like"/>
    <property type="match status" value="1"/>
</dbReference>
<dbReference type="GeneID" id="20340991"/>
<dbReference type="PANTHER" id="PTHR11365">
    <property type="entry name" value="5-OXOPROLINASE RELATED"/>
    <property type="match status" value="1"/>
</dbReference>
<sequence length="861" mass="90156">MDEHHGQEEIVRDMIVDELGGSVNVVCSKEIGGAGLLARENATILNAAILSFARRTIQAFIGAMRNTGLRCPLYLTSNAGHLLPFSEAIKAPIHIFSSGPTNSIRGAAFLAGADGIGRTGSVVIDIGGTTTDVGYLLRNGYPRLTSTYSDLSGIKVNLEMPAVGSIGLGGGSVIHRSGDVVRVGPQSVGHELTTKALCFGGNTPTATDVAVSLGVEIGAAKRGQYPELPDSVAAAANLRIKKMLESIVDRARLSPDPCDVILVGGGSILCPPGLLDDRLVRSVAIPPYANVANAVGAATALVHGSAESIIHGPEVEAGIATVTARAVQNAVARGGVPGSSATLISKGVSGVPYVEGQTVIKIEVTLPADHGRVYAEMLHTPAEKYDEAMEAELTQSTDKACAVGRGIGEEQDGPVVDLGSYRPDVSPDGEWRLSETDVKLLSVGCYILGSGGGGSTYAPELELRQLIRSGHSVKITRCEDLIDDDLLPPVGSVGTPAVGIERPGGDGVYHAMKEMEKVLGIGARFTKLLAIEIGGSNGVGTLLWGSSKYYNIPTVDGDLMGRAYPNFEMVSRYVMGDSVNDLFPVTLCSGTGDNVVIPKGQDDAVAAGAAMRDNLVSMGSAAGAVGNPLTGAHMKSVGIPNTFSLAWRLGRAVVAAQRRAESFSGVARAIIAECGGPRSCRLLFRGKVRGVESHVTATAHSTGKITIERLGEGEGEGEDEVDDGDTKPASDKDTSGIEFDPDLLEVEVPFINENLSVVGRTADCPDKVLATVPDLIFILDTATGENIGVQDYQYGLKVAVMIMAPHPLWVSERGLQVAGPRAFGLVHDYTATLEYTKPRSVIEEFRSVEHNHDHDAARPEP</sequence>
<dbReference type="Pfam" id="PF20906">
    <property type="entry name" value="S-Me-THD_C"/>
    <property type="match status" value="1"/>
</dbReference>
<dbReference type="Gene3D" id="2.40.390.10">
    <property type="entry name" value="CV3147-like"/>
    <property type="match status" value="1"/>
</dbReference>
<dbReference type="EnsemblFungi" id="EJT80537">
    <property type="protein sequence ID" value="EJT80537"/>
    <property type="gene ID" value="GGTG_00533"/>
</dbReference>
<dbReference type="Pfam" id="PF01968">
    <property type="entry name" value="Hydantoinase_A"/>
    <property type="match status" value="1"/>
</dbReference>
<reference evidence="6" key="5">
    <citation type="submission" date="2018-04" db="UniProtKB">
        <authorList>
            <consortium name="EnsemblFungi"/>
        </authorList>
    </citation>
    <scope>IDENTIFICATION</scope>
    <source>
        <strain evidence="6">R3-111a-1</strain>
    </source>
</reference>
<dbReference type="PANTHER" id="PTHR11365:SF10">
    <property type="entry name" value="HYDANTOINASE_OXOPROLINASE"/>
    <property type="match status" value="1"/>
</dbReference>
<dbReference type="AlphaFoldDB" id="J3NGZ7"/>
<dbReference type="InterPro" id="IPR045079">
    <property type="entry name" value="Oxoprolinase-like"/>
</dbReference>
<evidence type="ECO:0000259" key="4">
    <source>
        <dbReference type="Pfam" id="PF20906"/>
    </source>
</evidence>
<dbReference type="InterPro" id="IPR048350">
    <property type="entry name" value="S-Me-THD-like_C"/>
</dbReference>
<keyword evidence="7" id="KW-1185">Reference proteome</keyword>
<dbReference type="InterPro" id="IPR010318">
    <property type="entry name" value="S-Me-THD_N"/>
</dbReference>
<reference evidence="6" key="4">
    <citation type="journal article" date="2015" name="G3 (Bethesda)">
        <title>Genome sequences of three phytopathogenic species of the Magnaporthaceae family of fungi.</title>
        <authorList>
            <person name="Okagaki L.H."/>
            <person name="Nunes C.C."/>
            <person name="Sailsbery J."/>
            <person name="Clay B."/>
            <person name="Brown D."/>
            <person name="John T."/>
            <person name="Oh Y."/>
            <person name="Young N."/>
            <person name="Fitzgerald M."/>
            <person name="Haas B.J."/>
            <person name="Zeng Q."/>
            <person name="Young S."/>
            <person name="Adiconis X."/>
            <person name="Fan L."/>
            <person name="Levin J.Z."/>
            <person name="Mitchell T.K."/>
            <person name="Okubara P.A."/>
            <person name="Farman M.L."/>
            <person name="Kohn L.M."/>
            <person name="Birren B."/>
            <person name="Ma L.-J."/>
            <person name="Dean R.A."/>
        </authorList>
    </citation>
    <scope>NUCLEOTIDE SEQUENCE</scope>
    <source>
        <strain evidence="6">R3-111a-1</strain>
    </source>
</reference>
<feature type="compositionally biased region" description="Acidic residues" evidence="1">
    <location>
        <begin position="713"/>
        <end position="723"/>
    </location>
</feature>
<feature type="domain" description="S-Me-THD N-terminal" evidence="3">
    <location>
        <begin position="436"/>
        <end position="598"/>
    </location>
</feature>
<dbReference type="VEuPathDB" id="FungiDB:GGTG_00533"/>
<evidence type="ECO:0000259" key="2">
    <source>
        <dbReference type="Pfam" id="PF01968"/>
    </source>
</evidence>
<gene>
    <name evidence="6" type="primary">20340991</name>
    <name evidence="5" type="ORF">GGTG_00533</name>
</gene>
<dbReference type="HOGENOM" id="CLU_007154_0_0_1"/>
<feature type="domain" description="S-Me-THD-like C-terminal" evidence="4">
    <location>
        <begin position="606"/>
        <end position="830"/>
    </location>
</feature>
<reference evidence="7" key="1">
    <citation type="submission" date="2010-07" db="EMBL/GenBank/DDBJ databases">
        <title>The genome sequence of Gaeumannomyces graminis var. tritici strain R3-111a-1.</title>
        <authorList>
            <consortium name="The Broad Institute Genome Sequencing Platform"/>
            <person name="Ma L.-J."/>
            <person name="Dead R."/>
            <person name="Young S."/>
            <person name="Zeng Q."/>
            <person name="Koehrsen M."/>
            <person name="Alvarado L."/>
            <person name="Berlin A."/>
            <person name="Chapman S.B."/>
            <person name="Chen Z."/>
            <person name="Freedman E."/>
            <person name="Gellesch M."/>
            <person name="Goldberg J."/>
            <person name="Griggs A."/>
            <person name="Gujja S."/>
            <person name="Heilman E.R."/>
            <person name="Heiman D."/>
            <person name="Hepburn T."/>
            <person name="Howarth C."/>
            <person name="Jen D."/>
            <person name="Larson L."/>
            <person name="Mehta T."/>
            <person name="Neiman D."/>
            <person name="Pearson M."/>
            <person name="Roberts A."/>
            <person name="Saif S."/>
            <person name="Shea T."/>
            <person name="Shenoy N."/>
            <person name="Sisk P."/>
            <person name="Stolte C."/>
            <person name="Sykes S."/>
            <person name="Walk T."/>
            <person name="White J."/>
            <person name="Yandava C."/>
            <person name="Haas B."/>
            <person name="Nusbaum C."/>
            <person name="Birren B."/>
        </authorList>
    </citation>
    <scope>NUCLEOTIDE SEQUENCE [LARGE SCALE GENOMIC DNA]</scope>
    <source>
        <strain evidence="7">R3-111a-1</strain>
    </source>
</reference>
<proteinExistence type="predicted"/>
<dbReference type="Pfam" id="PF06032">
    <property type="entry name" value="S-Me-THD_N"/>
    <property type="match status" value="1"/>
</dbReference>
<dbReference type="InterPro" id="IPR024071">
    <property type="entry name" value="S-Me-THD_C_sf"/>
</dbReference>
<dbReference type="Proteomes" id="UP000006039">
    <property type="component" value="Unassembled WGS sequence"/>
</dbReference>
<dbReference type="SUPFAM" id="SSF53067">
    <property type="entry name" value="Actin-like ATPase domain"/>
    <property type="match status" value="1"/>
</dbReference>
<reference evidence="5" key="3">
    <citation type="submission" date="2010-09" db="EMBL/GenBank/DDBJ databases">
        <title>Annotation of Gaeumannomyces graminis var. tritici R3-111a-1.</title>
        <authorList>
            <consortium name="The Broad Institute Genome Sequencing Platform"/>
            <person name="Ma L.-J."/>
            <person name="Dead R."/>
            <person name="Young S.K."/>
            <person name="Zeng Q."/>
            <person name="Gargeya S."/>
            <person name="Fitzgerald M."/>
            <person name="Haas B."/>
            <person name="Abouelleil A."/>
            <person name="Alvarado L."/>
            <person name="Arachchi H.M."/>
            <person name="Berlin A."/>
            <person name="Brown A."/>
            <person name="Chapman S.B."/>
            <person name="Chen Z."/>
            <person name="Dunbar C."/>
            <person name="Freedman E."/>
            <person name="Gearin G."/>
            <person name="Gellesch M."/>
            <person name="Goldberg J."/>
            <person name="Griggs A."/>
            <person name="Gujja S."/>
            <person name="Heiman D."/>
            <person name="Howarth C."/>
            <person name="Larson L."/>
            <person name="Lui A."/>
            <person name="MacDonald P.J.P."/>
            <person name="Mehta T."/>
            <person name="Montmayeur A."/>
            <person name="Murphy C."/>
            <person name="Neiman D."/>
            <person name="Pearson M."/>
            <person name="Priest M."/>
            <person name="Roberts A."/>
            <person name="Saif S."/>
            <person name="Shea T."/>
            <person name="Shenoy N."/>
            <person name="Sisk P."/>
            <person name="Stolte C."/>
            <person name="Sykes S."/>
            <person name="Yandava C."/>
            <person name="Wortman J."/>
            <person name="Nusbaum C."/>
            <person name="Birren B."/>
        </authorList>
    </citation>
    <scope>NUCLEOTIDE SEQUENCE</scope>
    <source>
        <strain evidence="5">R3-111a-1</strain>
    </source>
</reference>
<evidence type="ECO:0000256" key="1">
    <source>
        <dbReference type="SAM" id="MobiDB-lite"/>
    </source>
</evidence>
<dbReference type="EMBL" id="GL385395">
    <property type="protein sequence ID" value="EJT80537.1"/>
    <property type="molecule type" value="Genomic_DNA"/>
</dbReference>
<feature type="compositionally biased region" description="Basic and acidic residues" evidence="1">
    <location>
        <begin position="724"/>
        <end position="735"/>
    </location>
</feature>
<accession>J3NGZ7</accession>
<evidence type="ECO:0000313" key="7">
    <source>
        <dbReference type="Proteomes" id="UP000006039"/>
    </source>
</evidence>
<dbReference type="RefSeq" id="XP_009216546.1">
    <property type="nucleotide sequence ID" value="XM_009218282.1"/>
</dbReference>
<evidence type="ECO:0000313" key="6">
    <source>
        <dbReference type="EnsemblFungi" id="EJT80537"/>
    </source>
</evidence>
<feature type="region of interest" description="Disordered" evidence="1">
    <location>
        <begin position="707"/>
        <end position="736"/>
    </location>
</feature>
<name>J3NGZ7_GAET3</name>
<evidence type="ECO:0000313" key="5">
    <source>
        <dbReference type="EMBL" id="EJT80537.1"/>
    </source>
</evidence>
<feature type="domain" description="Hydantoinase A/oxoprolinase" evidence="2">
    <location>
        <begin position="39"/>
        <end position="214"/>
    </location>
</feature>
<dbReference type="GO" id="GO:0016787">
    <property type="term" value="F:hydrolase activity"/>
    <property type="evidence" value="ECO:0007669"/>
    <property type="project" value="InterPro"/>
</dbReference>